<dbReference type="EMBL" id="CAJVCH010526452">
    <property type="protein sequence ID" value="CAG7822480.1"/>
    <property type="molecule type" value="Genomic_DNA"/>
</dbReference>
<accession>A0A8J2PU34</accession>
<comment type="caution">
    <text evidence="1">The sequence shown here is derived from an EMBL/GenBank/DDBJ whole genome shotgun (WGS) entry which is preliminary data.</text>
</comment>
<sequence>MTNHSRSTLSSPLYFVPPGGGDKCRLPSCIDVGKSEAICFQGIRETCDFLFSFDIGTSLRLIIFGLVLTPDQRN</sequence>
<dbReference type="Proteomes" id="UP000708208">
    <property type="component" value="Unassembled WGS sequence"/>
</dbReference>
<evidence type="ECO:0000313" key="1">
    <source>
        <dbReference type="EMBL" id="CAG7822480.1"/>
    </source>
</evidence>
<evidence type="ECO:0000313" key="2">
    <source>
        <dbReference type="Proteomes" id="UP000708208"/>
    </source>
</evidence>
<proteinExistence type="predicted"/>
<dbReference type="AlphaFoldDB" id="A0A8J2PU34"/>
<organism evidence="1 2">
    <name type="scientific">Allacma fusca</name>
    <dbReference type="NCBI Taxonomy" id="39272"/>
    <lineage>
        <taxon>Eukaryota</taxon>
        <taxon>Metazoa</taxon>
        <taxon>Ecdysozoa</taxon>
        <taxon>Arthropoda</taxon>
        <taxon>Hexapoda</taxon>
        <taxon>Collembola</taxon>
        <taxon>Symphypleona</taxon>
        <taxon>Sminthuridae</taxon>
        <taxon>Allacma</taxon>
    </lineage>
</organism>
<feature type="non-terminal residue" evidence="1">
    <location>
        <position position="1"/>
    </location>
</feature>
<gene>
    <name evidence="1" type="ORF">AFUS01_LOCUS32750</name>
</gene>
<keyword evidence="2" id="KW-1185">Reference proteome</keyword>
<reference evidence="1" key="1">
    <citation type="submission" date="2021-06" db="EMBL/GenBank/DDBJ databases">
        <authorList>
            <person name="Hodson N. C."/>
            <person name="Mongue J. A."/>
            <person name="Jaron S. K."/>
        </authorList>
    </citation>
    <scope>NUCLEOTIDE SEQUENCE</scope>
</reference>
<name>A0A8J2PU34_9HEXA</name>
<protein>
    <submittedName>
        <fullName evidence="1">Uncharacterized protein</fullName>
    </submittedName>
</protein>